<dbReference type="InterPro" id="IPR036388">
    <property type="entry name" value="WH-like_DNA-bd_sf"/>
</dbReference>
<comment type="caution">
    <text evidence="2">The sequence shown here is derived from an EMBL/GenBank/DDBJ whole genome shotgun (WGS) entry which is preliminary data.</text>
</comment>
<gene>
    <name evidence="2" type="ORF">DXB99_06710</name>
</gene>
<dbReference type="Pfam" id="PF14311">
    <property type="entry name" value="DUF4379"/>
    <property type="match status" value="1"/>
</dbReference>
<dbReference type="AlphaFoldDB" id="A0A3E4YBS4"/>
<organism evidence="2 3">
    <name type="scientific">Agathobacter rectalis</name>
    <dbReference type="NCBI Taxonomy" id="39491"/>
    <lineage>
        <taxon>Bacteria</taxon>
        <taxon>Bacillati</taxon>
        <taxon>Bacillota</taxon>
        <taxon>Clostridia</taxon>
        <taxon>Lachnospirales</taxon>
        <taxon>Lachnospiraceae</taxon>
        <taxon>Agathobacter</taxon>
    </lineage>
</organism>
<dbReference type="Proteomes" id="UP000260758">
    <property type="component" value="Unassembled WGS sequence"/>
</dbReference>
<evidence type="ECO:0000313" key="3">
    <source>
        <dbReference type="Proteomes" id="UP000260758"/>
    </source>
</evidence>
<feature type="domain" description="Treble clef zinc finger" evidence="1">
    <location>
        <begin position="24"/>
        <end position="78"/>
    </location>
</feature>
<reference evidence="2 3" key="1">
    <citation type="submission" date="2018-08" db="EMBL/GenBank/DDBJ databases">
        <title>A genome reference for cultivated species of the human gut microbiota.</title>
        <authorList>
            <person name="Zou Y."/>
            <person name="Xue W."/>
            <person name="Luo G."/>
        </authorList>
    </citation>
    <scope>NUCLEOTIDE SEQUENCE [LARGE SCALE GENOMIC DNA]</scope>
    <source>
        <strain evidence="2 3">OM07-13</strain>
    </source>
</reference>
<dbReference type="InterPro" id="IPR025487">
    <property type="entry name" value="DUF4379"/>
</dbReference>
<name>A0A3E4YBS4_9FIRM</name>
<dbReference type="EMBL" id="QSTP01000005">
    <property type="protein sequence ID" value="RGM72217.1"/>
    <property type="molecule type" value="Genomic_DNA"/>
</dbReference>
<evidence type="ECO:0000313" key="2">
    <source>
        <dbReference type="EMBL" id="RGM72217.1"/>
    </source>
</evidence>
<sequence>MGNKLIQGVNDLETWCKQNNKEYLIDELDYEKNEDLKPCNVVKTFHQKVWWICSTCGFEWKAQLNNRSNGTGCPKCAKENLGVSIICIEKNIVYSNMQQIMKELNIKEPSSIYKCCKGKQNTAYGYHWKYADEKDK</sequence>
<evidence type="ECO:0000259" key="1">
    <source>
        <dbReference type="Pfam" id="PF14311"/>
    </source>
</evidence>
<accession>A0A3E4YBS4</accession>
<protein>
    <recommendedName>
        <fullName evidence="1">Treble clef zinc finger domain-containing protein</fullName>
    </recommendedName>
</protein>
<proteinExistence type="predicted"/>
<dbReference type="RefSeq" id="WP_117718699.1">
    <property type="nucleotide sequence ID" value="NZ_QSTP01000005.1"/>
</dbReference>
<dbReference type="Gene3D" id="1.10.10.10">
    <property type="entry name" value="Winged helix-like DNA-binding domain superfamily/Winged helix DNA-binding domain"/>
    <property type="match status" value="1"/>
</dbReference>